<evidence type="ECO:0000313" key="11">
    <source>
        <dbReference type="Proteomes" id="UP000711996"/>
    </source>
</evidence>
<dbReference type="EMBL" id="QPMT01000036">
    <property type="protein sequence ID" value="KAF4853223.1"/>
    <property type="molecule type" value="Genomic_DNA"/>
</dbReference>
<name>A0A9P5ELM3_COLSI</name>
<dbReference type="OrthoDB" id="7786253at2759"/>
<dbReference type="Proteomes" id="UP000711996">
    <property type="component" value="Unassembled WGS sequence"/>
</dbReference>
<evidence type="ECO:0000256" key="7">
    <source>
        <dbReference type="ARBA" id="ARBA00051436"/>
    </source>
</evidence>
<proteinExistence type="inferred from homology"/>
<comment type="caution">
    <text evidence="10">The sequence shown here is derived from an EMBL/GenBank/DDBJ whole genome shotgun (WGS) entry which is preliminary data.</text>
</comment>
<dbReference type="InterPro" id="IPR004113">
    <property type="entry name" value="FAD-bd_oxidored_4_C"/>
</dbReference>
<keyword evidence="3" id="KW-0285">Flavoprotein</keyword>
<dbReference type="InterPro" id="IPR006094">
    <property type="entry name" value="Oxid_FAD_bind_N"/>
</dbReference>
<feature type="region of interest" description="Disordered" evidence="8">
    <location>
        <begin position="1"/>
        <end position="66"/>
    </location>
</feature>
<dbReference type="Pfam" id="PF02913">
    <property type="entry name" value="FAD-oxidase_C"/>
    <property type="match status" value="1"/>
</dbReference>
<comment type="catalytic activity">
    <reaction evidence="7">
        <text>(R)-lactate + 2 Fe(III)-[cytochrome c] = 2 Fe(II)-[cytochrome c] + pyruvate + 2 H(+)</text>
        <dbReference type="Rhea" id="RHEA:13521"/>
        <dbReference type="Rhea" id="RHEA-COMP:10350"/>
        <dbReference type="Rhea" id="RHEA-COMP:14399"/>
        <dbReference type="ChEBI" id="CHEBI:15361"/>
        <dbReference type="ChEBI" id="CHEBI:15378"/>
        <dbReference type="ChEBI" id="CHEBI:16004"/>
        <dbReference type="ChEBI" id="CHEBI:29033"/>
        <dbReference type="ChEBI" id="CHEBI:29034"/>
        <dbReference type="EC" id="1.1.2.4"/>
    </reaction>
</comment>
<gene>
    <name evidence="10" type="ORF">CGCSCA2_v009973</name>
</gene>
<dbReference type="InterPro" id="IPR016164">
    <property type="entry name" value="FAD-linked_Oxase-like_C"/>
</dbReference>
<dbReference type="Gene3D" id="3.30.465.10">
    <property type="match status" value="1"/>
</dbReference>
<feature type="domain" description="FAD-binding PCMH-type" evidence="9">
    <location>
        <begin position="175"/>
        <end position="352"/>
    </location>
</feature>
<organism evidence="10 11">
    <name type="scientific">Colletotrichum siamense</name>
    <name type="common">Anthracnose fungus</name>
    <dbReference type="NCBI Taxonomy" id="690259"/>
    <lineage>
        <taxon>Eukaryota</taxon>
        <taxon>Fungi</taxon>
        <taxon>Dikarya</taxon>
        <taxon>Ascomycota</taxon>
        <taxon>Pezizomycotina</taxon>
        <taxon>Sordariomycetes</taxon>
        <taxon>Hypocreomycetidae</taxon>
        <taxon>Glomerellales</taxon>
        <taxon>Glomerellaceae</taxon>
        <taxon>Colletotrichum</taxon>
        <taxon>Colletotrichum gloeosporioides species complex</taxon>
    </lineage>
</organism>
<dbReference type="FunFam" id="3.30.70.2740:FF:000001">
    <property type="entry name" value="D-lactate dehydrogenase mitochondrial"/>
    <property type="match status" value="1"/>
</dbReference>
<evidence type="ECO:0000256" key="3">
    <source>
        <dbReference type="ARBA" id="ARBA00022630"/>
    </source>
</evidence>
<dbReference type="InterPro" id="IPR016169">
    <property type="entry name" value="FAD-bd_PCMH_sub2"/>
</dbReference>
<dbReference type="SUPFAM" id="SSF55103">
    <property type="entry name" value="FAD-linked oxidases, C-terminal domain"/>
    <property type="match status" value="1"/>
</dbReference>
<evidence type="ECO:0000256" key="5">
    <source>
        <dbReference type="ARBA" id="ARBA00023002"/>
    </source>
</evidence>
<feature type="compositionally biased region" description="Basic and acidic residues" evidence="8">
    <location>
        <begin position="40"/>
        <end position="52"/>
    </location>
</feature>
<keyword evidence="5" id="KW-0560">Oxidoreductase</keyword>
<dbReference type="GO" id="GO:1903457">
    <property type="term" value="P:lactate catabolic process"/>
    <property type="evidence" value="ECO:0007669"/>
    <property type="project" value="TreeGrafter"/>
</dbReference>
<evidence type="ECO:0000256" key="1">
    <source>
        <dbReference type="ARBA" id="ARBA00001974"/>
    </source>
</evidence>
<dbReference type="PANTHER" id="PTHR11748:SF116">
    <property type="entry name" value="D-LACTATE DEHYDROGENASE (CYTOCHROME) (AFU_ORTHOLOGUE AFUA_7G02560)"/>
    <property type="match status" value="1"/>
</dbReference>
<evidence type="ECO:0000256" key="2">
    <source>
        <dbReference type="ARBA" id="ARBA00008000"/>
    </source>
</evidence>
<dbReference type="GO" id="GO:0071949">
    <property type="term" value="F:FAD binding"/>
    <property type="evidence" value="ECO:0007669"/>
    <property type="project" value="InterPro"/>
</dbReference>
<dbReference type="FunFam" id="1.10.45.10:FF:000001">
    <property type="entry name" value="D-lactate dehydrogenase mitochondrial"/>
    <property type="match status" value="1"/>
</dbReference>
<comment type="cofactor">
    <cofactor evidence="1">
        <name>FAD</name>
        <dbReference type="ChEBI" id="CHEBI:57692"/>
    </cofactor>
</comment>
<comment type="similarity">
    <text evidence="2">Belongs to the FAD-binding oxidoreductase/transferase type 4 family.</text>
</comment>
<dbReference type="FunFam" id="3.30.465.10:FF:000014">
    <property type="entry name" value="D-lactate dehydrogenase (Cytochrome), putative"/>
    <property type="match status" value="1"/>
</dbReference>
<dbReference type="InterPro" id="IPR036318">
    <property type="entry name" value="FAD-bd_PCMH-like_sf"/>
</dbReference>
<dbReference type="AlphaFoldDB" id="A0A9P5ELM3"/>
<dbReference type="PROSITE" id="PS51387">
    <property type="entry name" value="FAD_PCMH"/>
    <property type="match status" value="1"/>
</dbReference>
<evidence type="ECO:0000256" key="4">
    <source>
        <dbReference type="ARBA" id="ARBA00022827"/>
    </source>
</evidence>
<dbReference type="SUPFAM" id="SSF56176">
    <property type="entry name" value="FAD-binding/transporter-associated domain-like"/>
    <property type="match status" value="1"/>
</dbReference>
<evidence type="ECO:0000256" key="6">
    <source>
        <dbReference type="ARBA" id="ARBA00038897"/>
    </source>
</evidence>
<dbReference type="Pfam" id="PF01565">
    <property type="entry name" value="FAD_binding_4"/>
    <property type="match status" value="1"/>
</dbReference>
<dbReference type="GO" id="GO:0008720">
    <property type="term" value="F:D-lactate dehydrogenase (NAD+) activity"/>
    <property type="evidence" value="ECO:0007669"/>
    <property type="project" value="TreeGrafter"/>
</dbReference>
<keyword evidence="4" id="KW-0274">FAD</keyword>
<dbReference type="InterPro" id="IPR016171">
    <property type="entry name" value="Vanillyl_alc_oxidase_C-sub2"/>
</dbReference>
<feature type="compositionally biased region" description="Polar residues" evidence="8">
    <location>
        <begin position="55"/>
        <end position="65"/>
    </location>
</feature>
<sequence length="607" mass="66088">MAHLRARAPQAALQGLRAASPAPRRRCVALAGAARQMSSKPERPASNEEKHGRSFQGQVVGSISQRLARERAERERFAAEREKTGPGRNWAYTFVLLTSVGVSYYLGTLVPSSPNEESTLPLHKTTAPLHKLNKENLEAAWADFVNIVGKENVSTTSTDLDHHASSEWSSHAAGPDERPFCVVFPSSTDEVSQVMRICHQRRIPVVGYSGGTSLEGHFTPTRGGISIDFGRMNKVLALHQEDLDVVVQPAVGWESLNDQLAQSNLFFPPDPGPGAMIGGMIGTGCSGTNAYRYGTMREWVLSLTVVLADGTVIKTRQRPRKSSAGYDLTKLFIGSEGTLGLVTEATLKVTTKPASTSVAVTSFPTIRDAASCVAKVVAAGIPVAAVEILDDLQMQCINKAGMTSKAWAEAPTLFFKFAGTESGVKEQVALVKQLAAKTGSKTFDFAKNEEEQHELWSARKEALWSTMAVKREGDHVWTGDVAVPMSRLPDIIEETKEALAKTGLFGTIVGHVGDGNFHTILLYNDQERKRAEHFVHNMVKRAVEMEGTVTGEHGVGLVKRDYLPHELGETTVDTMRQIKKALDPLCLLNCDKIVRVQPPKAGEVSEW</sequence>
<dbReference type="Gene3D" id="3.30.70.2740">
    <property type="match status" value="1"/>
</dbReference>
<accession>A0A9P5ELM3</accession>
<evidence type="ECO:0000313" key="10">
    <source>
        <dbReference type="EMBL" id="KAF4853223.1"/>
    </source>
</evidence>
<dbReference type="GO" id="GO:0005739">
    <property type="term" value="C:mitochondrion"/>
    <property type="evidence" value="ECO:0007669"/>
    <property type="project" value="TreeGrafter"/>
</dbReference>
<dbReference type="InterPro" id="IPR016166">
    <property type="entry name" value="FAD-bd_PCMH"/>
</dbReference>
<dbReference type="EC" id="1.1.2.4" evidence="6"/>
<reference evidence="10" key="1">
    <citation type="submission" date="2019-06" db="EMBL/GenBank/DDBJ databases">
        <authorList>
            <person name="Gan P."/>
            <person name="Shirasu K."/>
        </authorList>
    </citation>
    <scope>NUCLEOTIDE SEQUENCE [LARGE SCALE GENOMIC DNA]</scope>
    <source>
        <strain evidence="10">CAD2</strain>
    </source>
</reference>
<dbReference type="Gene3D" id="1.10.45.10">
    <property type="entry name" value="Vanillyl-alcohol Oxidase, Chain A, domain 4"/>
    <property type="match status" value="1"/>
</dbReference>
<evidence type="ECO:0000256" key="8">
    <source>
        <dbReference type="SAM" id="MobiDB-lite"/>
    </source>
</evidence>
<dbReference type="GO" id="GO:0004458">
    <property type="term" value="F:D-lactate dehydrogenase (cytochrome) activity"/>
    <property type="evidence" value="ECO:0007669"/>
    <property type="project" value="UniProtKB-EC"/>
</dbReference>
<protein>
    <recommendedName>
        <fullName evidence="6">D-lactate dehydrogenase (cytochrome)</fullName>
        <ecNumber evidence="6">1.1.2.4</ecNumber>
    </recommendedName>
</protein>
<keyword evidence="11" id="KW-1185">Reference proteome</keyword>
<dbReference type="PANTHER" id="PTHR11748">
    <property type="entry name" value="D-LACTATE DEHYDROGENASE"/>
    <property type="match status" value="1"/>
</dbReference>
<evidence type="ECO:0000259" key="9">
    <source>
        <dbReference type="PROSITE" id="PS51387"/>
    </source>
</evidence>